<dbReference type="InterPro" id="IPR035992">
    <property type="entry name" value="Ricin_B-like_lectins"/>
</dbReference>
<evidence type="ECO:0000313" key="2">
    <source>
        <dbReference type="Proteomes" id="UP000234479"/>
    </source>
</evidence>
<evidence type="ECO:0000313" key="1">
    <source>
        <dbReference type="EMBL" id="PLR28277.1"/>
    </source>
</evidence>
<dbReference type="Proteomes" id="UP000234479">
    <property type="component" value="Unassembled WGS sequence"/>
</dbReference>
<comment type="caution">
    <text evidence="1">The sequence shown here is derived from an EMBL/GenBank/DDBJ whole genome shotgun (WGS) entry which is preliminary data.</text>
</comment>
<keyword evidence="2" id="KW-1185">Reference proteome</keyword>
<accession>A0A2N5DQE7</accession>
<protein>
    <submittedName>
        <fullName evidence="1">Uncharacterized protein</fullName>
    </submittedName>
</protein>
<name>A0A2N5DQE7_9CAUL</name>
<sequence length="354" mass="38623">MATEVPFPNRPFYIVSKLPGDERMALTKGEGGKVALQPLVGDFEQLWTAEDNAQDGSVLRHLASGLALTYRTRRYSTPRAGGYETPEGLVHLTPFVPGEVRQVWRAEAVNGWVALNTRLDWERKLNVYRSDPHGDIGVYPWDRGANNECWDLLVENGHVIVADMRYAGTGSVELEYLAGRPGPVMTVDNRAGDALLTDVRWAPRSYKIERAFVIDEASKRGGLPAMGEAFGFHLAAEGAPDREVLERPIHPMAEGRSEDLEQEMVDDPAQVLIEVPPGRIYGYQVVVQYARVIAPFIATLRLGSSVSGRLSGEAVVKGRFFGVNPVSSEVEVQDLTAVGVDGGEGELVGSLAPA</sequence>
<reference evidence="1 2" key="1">
    <citation type="submission" date="2017-12" db="EMBL/GenBank/DDBJ databases">
        <title>The genome sequence of Caulobacter sp. 410.</title>
        <authorList>
            <person name="Gao J."/>
            <person name="Mao X."/>
            <person name="Sun J."/>
        </authorList>
    </citation>
    <scope>NUCLEOTIDE SEQUENCE [LARGE SCALE GENOMIC DNA]</scope>
    <source>
        <strain evidence="1 2">410</strain>
    </source>
</reference>
<gene>
    <name evidence="1" type="ORF">SGCZBJ_04550</name>
</gene>
<dbReference type="RefSeq" id="WP_101716830.1">
    <property type="nucleotide sequence ID" value="NZ_PJRS01000010.1"/>
</dbReference>
<dbReference type="SUPFAM" id="SSF50370">
    <property type="entry name" value="Ricin B-like lectins"/>
    <property type="match status" value="1"/>
</dbReference>
<organism evidence="1 2">
    <name type="scientific">Caulobacter zeae</name>
    <dbReference type="NCBI Taxonomy" id="2055137"/>
    <lineage>
        <taxon>Bacteria</taxon>
        <taxon>Pseudomonadati</taxon>
        <taxon>Pseudomonadota</taxon>
        <taxon>Alphaproteobacteria</taxon>
        <taxon>Caulobacterales</taxon>
        <taxon>Caulobacteraceae</taxon>
        <taxon>Caulobacter</taxon>
    </lineage>
</organism>
<dbReference type="EMBL" id="PJRS01000010">
    <property type="protein sequence ID" value="PLR28277.1"/>
    <property type="molecule type" value="Genomic_DNA"/>
</dbReference>
<proteinExistence type="predicted"/>
<dbReference type="AlphaFoldDB" id="A0A2N5DQE7"/>
<dbReference type="OrthoDB" id="7193256at2"/>